<dbReference type="AlphaFoldDB" id="A0A517Z564"/>
<dbReference type="InterPro" id="IPR006311">
    <property type="entry name" value="TAT_signal"/>
</dbReference>
<gene>
    <name evidence="1" type="ORF">Mal4_19200</name>
</gene>
<proteinExistence type="predicted"/>
<dbReference type="PROSITE" id="PS51318">
    <property type="entry name" value="TAT"/>
    <property type="match status" value="1"/>
</dbReference>
<dbReference type="Proteomes" id="UP000320496">
    <property type="component" value="Chromosome"/>
</dbReference>
<keyword evidence="2" id="KW-1185">Reference proteome</keyword>
<protein>
    <recommendedName>
        <fullName evidence="3">Twin-arginine translocation signal domain-containing protein</fullName>
    </recommendedName>
</protein>
<dbReference type="KEGG" id="mri:Mal4_19200"/>
<evidence type="ECO:0000313" key="2">
    <source>
        <dbReference type="Proteomes" id="UP000320496"/>
    </source>
</evidence>
<organism evidence="1 2">
    <name type="scientific">Maioricimonas rarisocia</name>
    <dbReference type="NCBI Taxonomy" id="2528026"/>
    <lineage>
        <taxon>Bacteria</taxon>
        <taxon>Pseudomonadati</taxon>
        <taxon>Planctomycetota</taxon>
        <taxon>Planctomycetia</taxon>
        <taxon>Planctomycetales</taxon>
        <taxon>Planctomycetaceae</taxon>
        <taxon>Maioricimonas</taxon>
    </lineage>
</organism>
<evidence type="ECO:0000313" key="1">
    <source>
        <dbReference type="EMBL" id="QDU37605.1"/>
    </source>
</evidence>
<sequence length="460" mass="51836">MWRPCGSLSRRHFLEATAAGLMTGPLAGAAMAQPPGERPQQAGDVKVINPRARVPLSFIIDDSTCLVNLAHFCIPQFGEVFPDRYQQPWRTLPREIPDSFVRKFGEWCREHGVKGKYSIVPYPALVGWIDKEMPGWSRRELRESLSLVRDFMTVDWDIHPEMVTHTWVINTKTGRPYEERSENYMENWGWSAGRSADELTDYLSYALKLLKNVDLPCEGITTPGGFGNRSREALSEATLASVRDVYGAEIPHYFRHLYTDDRSVAPRVENASGLDGDDPQCVVSIIGCTGDWFGGWDGLTPGSVDRFITADLQGGRLPEVIDRDEPAILVCHWPGIYYNGEELGFNIFKEAVRRVHARYDHLIWMKLSEISRYWAAKELTAINADDGALSLQAPFACPGFTIEFSASPGQTPTLQQEEQQTPLTEVGRKLDLQPQTFFRDGNSVIACFDLPKGRSRLRYA</sequence>
<accession>A0A517Z564</accession>
<reference evidence="1 2" key="1">
    <citation type="submission" date="2019-02" db="EMBL/GenBank/DDBJ databases">
        <title>Deep-cultivation of Planctomycetes and their phenomic and genomic characterization uncovers novel biology.</title>
        <authorList>
            <person name="Wiegand S."/>
            <person name="Jogler M."/>
            <person name="Boedeker C."/>
            <person name="Pinto D."/>
            <person name="Vollmers J."/>
            <person name="Rivas-Marin E."/>
            <person name="Kohn T."/>
            <person name="Peeters S.H."/>
            <person name="Heuer A."/>
            <person name="Rast P."/>
            <person name="Oberbeckmann S."/>
            <person name="Bunk B."/>
            <person name="Jeske O."/>
            <person name="Meyerdierks A."/>
            <person name="Storesund J.E."/>
            <person name="Kallscheuer N."/>
            <person name="Luecker S."/>
            <person name="Lage O.M."/>
            <person name="Pohl T."/>
            <person name="Merkel B.J."/>
            <person name="Hornburger P."/>
            <person name="Mueller R.-W."/>
            <person name="Bruemmer F."/>
            <person name="Labrenz M."/>
            <person name="Spormann A.M."/>
            <person name="Op den Camp H."/>
            <person name="Overmann J."/>
            <person name="Amann R."/>
            <person name="Jetten M.S.M."/>
            <person name="Mascher T."/>
            <person name="Medema M.H."/>
            <person name="Devos D.P."/>
            <person name="Kaster A.-K."/>
            <person name="Ovreas L."/>
            <person name="Rohde M."/>
            <person name="Galperin M.Y."/>
            <person name="Jogler C."/>
        </authorList>
    </citation>
    <scope>NUCLEOTIDE SEQUENCE [LARGE SCALE GENOMIC DNA]</scope>
    <source>
        <strain evidence="1 2">Mal4</strain>
    </source>
</reference>
<name>A0A517Z564_9PLAN</name>
<dbReference type="EMBL" id="CP036275">
    <property type="protein sequence ID" value="QDU37605.1"/>
    <property type="molecule type" value="Genomic_DNA"/>
</dbReference>
<evidence type="ECO:0008006" key="3">
    <source>
        <dbReference type="Google" id="ProtNLM"/>
    </source>
</evidence>
<dbReference type="OrthoDB" id="253462at2"/>